<dbReference type="InterPro" id="IPR029068">
    <property type="entry name" value="Glyas_Bleomycin-R_OHBP_Dase"/>
</dbReference>
<accession>A0ABV7G454</accession>
<protein>
    <submittedName>
        <fullName evidence="1">Uncharacterized protein</fullName>
    </submittedName>
</protein>
<evidence type="ECO:0000313" key="1">
    <source>
        <dbReference type="EMBL" id="MFC3127499.1"/>
    </source>
</evidence>
<evidence type="ECO:0000313" key="2">
    <source>
        <dbReference type="Proteomes" id="UP001595593"/>
    </source>
</evidence>
<dbReference type="EMBL" id="JBHRTN010000028">
    <property type="protein sequence ID" value="MFC3127499.1"/>
    <property type="molecule type" value="Genomic_DNA"/>
</dbReference>
<name>A0ABV7G454_9PROT</name>
<proteinExistence type="predicted"/>
<sequence>MADCIPHFTNTASSSAEMRRHHAAIRTRSREQALDFYVSRFDFCIVAADDRAEHPIAAGAEAFQHGAQQRWLAAEQPVDACDVEQQPVRRVHRRR</sequence>
<organism evidence="1 2">
    <name type="scientific">Teichococcus globiformis</name>
    <dbReference type="NCBI Taxonomy" id="2307229"/>
    <lineage>
        <taxon>Bacteria</taxon>
        <taxon>Pseudomonadati</taxon>
        <taxon>Pseudomonadota</taxon>
        <taxon>Alphaproteobacteria</taxon>
        <taxon>Acetobacterales</taxon>
        <taxon>Roseomonadaceae</taxon>
        <taxon>Roseomonas</taxon>
    </lineage>
</organism>
<keyword evidence="2" id="KW-1185">Reference proteome</keyword>
<dbReference type="RefSeq" id="WP_379599561.1">
    <property type="nucleotide sequence ID" value="NZ_JBHRTN010000028.1"/>
</dbReference>
<comment type="caution">
    <text evidence="1">The sequence shown here is derived from an EMBL/GenBank/DDBJ whole genome shotgun (WGS) entry which is preliminary data.</text>
</comment>
<gene>
    <name evidence="1" type="ORF">ACFOD4_20745</name>
</gene>
<dbReference type="SUPFAM" id="SSF54593">
    <property type="entry name" value="Glyoxalase/Bleomycin resistance protein/Dihydroxybiphenyl dioxygenase"/>
    <property type="match status" value="1"/>
</dbReference>
<dbReference type="Proteomes" id="UP001595593">
    <property type="component" value="Unassembled WGS sequence"/>
</dbReference>
<reference evidence="2" key="1">
    <citation type="journal article" date="2019" name="Int. J. Syst. Evol. Microbiol.">
        <title>The Global Catalogue of Microorganisms (GCM) 10K type strain sequencing project: providing services to taxonomists for standard genome sequencing and annotation.</title>
        <authorList>
            <consortium name="The Broad Institute Genomics Platform"/>
            <consortium name="The Broad Institute Genome Sequencing Center for Infectious Disease"/>
            <person name="Wu L."/>
            <person name="Ma J."/>
        </authorList>
    </citation>
    <scope>NUCLEOTIDE SEQUENCE [LARGE SCALE GENOMIC DNA]</scope>
    <source>
        <strain evidence="2">KCTC 52094</strain>
    </source>
</reference>